<comment type="caution">
    <text evidence="1">The sequence shown here is derived from an EMBL/GenBank/DDBJ whole genome shotgun (WGS) entry which is preliminary data.</text>
</comment>
<evidence type="ECO:0000313" key="1">
    <source>
        <dbReference type="EMBL" id="PCI75045.1"/>
    </source>
</evidence>
<gene>
    <name evidence="1" type="ORF">COB21_06120</name>
</gene>
<dbReference type="Proteomes" id="UP000218775">
    <property type="component" value="Unassembled WGS sequence"/>
</dbReference>
<feature type="non-terminal residue" evidence="1">
    <location>
        <position position="69"/>
    </location>
</feature>
<organism evidence="1 2">
    <name type="scientific">Aerophobetes bacterium</name>
    <dbReference type="NCBI Taxonomy" id="2030807"/>
    <lineage>
        <taxon>Bacteria</taxon>
        <taxon>Candidatus Aerophobota</taxon>
    </lineage>
</organism>
<proteinExistence type="predicted"/>
<dbReference type="EMBL" id="NVUK01000058">
    <property type="protein sequence ID" value="PCI75045.1"/>
    <property type="molecule type" value="Genomic_DNA"/>
</dbReference>
<protein>
    <submittedName>
        <fullName evidence="1">Uncharacterized protein</fullName>
    </submittedName>
</protein>
<evidence type="ECO:0000313" key="2">
    <source>
        <dbReference type="Proteomes" id="UP000218775"/>
    </source>
</evidence>
<reference evidence="2" key="1">
    <citation type="submission" date="2017-08" db="EMBL/GenBank/DDBJ databases">
        <title>A dynamic microbial community with high functional redundancy inhabits the cold, oxic subseafloor aquifer.</title>
        <authorList>
            <person name="Tully B.J."/>
            <person name="Wheat C.G."/>
            <person name="Glazer B.T."/>
            <person name="Huber J.A."/>
        </authorList>
    </citation>
    <scope>NUCLEOTIDE SEQUENCE [LARGE SCALE GENOMIC DNA]</scope>
</reference>
<dbReference type="AlphaFoldDB" id="A0A2A4WYZ9"/>
<sequence length="69" mass="7914">MTIQWNPAQHTSAENREQLQVMQLDRASRLEASKTLVGKFTNFFSPVVKESEDLQGKIEEIQNHLSLQS</sequence>
<name>A0A2A4WYZ9_UNCAE</name>
<accession>A0A2A4WYZ9</accession>